<feature type="region of interest" description="Disordered" evidence="1">
    <location>
        <begin position="1"/>
        <end position="33"/>
    </location>
</feature>
<dbReference type="InterPro" id="IPR009061">
    <property type="entry name" value="DNA-bd_dom_put_sf"/>
</dbReference>
<protein>
    <recommendedName>
        <fullName evidence="2">HTH Mu-type domain-containing protein</fullName>
    </recommendedName>
</protein>
<dbReference type="Proteomes" id="UP000282574">
    <property type="component" value="Unassembled WGS sequence"/>
</dbReference>
<dbReference type="PROSITE" id="PS51702">
    <property type="entry name" value="HTH_MU"/>
    <property type="match status" value="1"/>
</dbReference>
<dbReference type="EMBL" id="RSCK01000120">
    <property type="protein sequence ID" value="RUT01704.1"/>
    <property type="molecule type" value="Genomic_DNA"/>
</dbReference>
<proteinExistence type="predicted"/>
<dbReference type="SUPFAM" id="SSF46955">
    <property type="entry name" value="Putative DNA-binding domain"/>
    <property type="match status" value="1"/>
</dbReference>
<evidence type="ECO:0000313" key="4">
    <source>
        <dbReference type="Proteomes" id="UP000282574"/>
    </source>
</evidence>
<dbReference type="InterPro" id="IPR036388">
    <property type="entry name" value="WH-like_DNA-bd_sf"/>
</dbReference>
<evidence type="ECO:0000256" key="1">
    <source>
        <dbReference type="SAM" id="MobiDB-lite"/>
    </source>
</evidence>
<keyword evidence="4" id="KW-1185">Reference proteome</keyword>
<dbReference type="Pfam" id="PF02316">
    <property type="entry name" value="HTH_Tnp_Mu_1"/>
    <property type="match status" value="1"/>
</dbReference>
<dbReference type="AlphaFoldDB" id="A0AB37UAF4"/>
<reference evidence="3 4" key="1">
    <citation type="journal article" date="2019" name="Genome Biol. Evol.">
        <title>Day and night: Metabolic profiles and evolutionary relationships of six axenic non-marine cyanobacteria.</title>
        <authorList>
            <person name="Will S.E."/>
            <person name="Henke P."/>
            <person name="Boedeker C."/>
            <person name="Huang S."/>
            <person name="Brinkmann H."/>
            <person name="Rohde M."/>
            <person name="Jarek M."/>
            <person name="Friedl T."/>
            <person name="Seufert S."/>
            <person name="Schumacher M."/>
            <person name="Overmann J."/>
            <person name="Neumann-Schaal M."/>
            <person name="Petersen J."/>
        </authorList>
    </citation>
    <scope>NUCLEOTIDE SEQUENCE [LARGE SCALE GENOMIC DNA]</scope>
    <source>
        <strain evidence="3 4">SAG 39.79</strain>
    </source>
</reference>
<evidence type="ECO:0000259" key="2">
    <source>
        <dbReference type="PROSITE" id="PS51702"/>
    </source>
</evidence>
<organism evidence="3 4">
    <name type="scientific">Chroococcidiopsis cubana SAG 39.79</name>
    <dbReference type="NCBI Taxonomy" id="388085"/>
    <lineage>
        <taxon>Bacteria</taxon>
        <taxon>Bacillati</taxon>
        <taxon>Cyanobacteriota</taxon>
        <taxon>Cyanophyceae</taxon>
        <taxon>Chroococcidiopsidales</taxon>
        <taxon>Chroococcidiopsidaceae</taxon>
        <taxon>Chroococcidiopsis</taxon>
    </lineage>
</organism>
<gene>
    <name evidence="3" type="ORF">DSM107010_64490</name>
</gene>
<dbReference type="GO" id="GO:0003677">
    <property type="term" value="F:DNA binding"/>
    <property type="evidence" value="ECO:0007669"/>
    <property type="project" value="InterPro"/>
</dbReference>
<dbReference type="InterPro" id="IPR003314">
    <property type="entry name" value="Mu-type_HTH"/>
</dbReference>
<dbReference type="Gene3D" id="1.10.10.10">
    <property type="entry name" value="Winged helix-like DNA-binding domain superfamily/Winged helix DNA-binding domain"/>
    <property type="match status" value="1"/>
</dbReference>
<feature type="region of interest" description="Disordered" evidence="1">
    <location>
        <begin position="55"/>
        <end position="75"/>
    </location>
</feature>
<accession>A0AB37UAF4</accession>
<comment type="caution">
    <text evidence="3">The sequence shown here is derived from an EMBL/GenBank/DDBJ whole genome shotgun (WGS) entry which is preliminary data.</text>
</comment>
<feature type="domain" description="HTH Mu-type" evidence="2">
    <location>
        <begin position="1"/>
        <end position="52"/>
    </location>
</feature>
<feature type="compositionally biased region" description="Basic and acidic residues" evidence="1">
    <location>
        <begin position="63"/>
        <end position="72"/>
    </location>
</feature>
<evidence type="ECO:0000313" key="3">
    <source>
        <dbReference type="EMBL" id="RUT01704.1"/>
    </source>
</evidence>
<sequence>MPVARSNVTRKARSGGWQSRARHARGGGREYACSSLPEDTQAALLQIDSTAKDWESKYNPAPFDRKGDERESQPQQLAAIERIQNCVLEGRSPTTTSKTLKTTVSSNSIAQRADAWLEILRTFETWSESQNFATAVERDLEFVRAYNLKQLSIVNSNLGSQLYSYD</sequence>
<name>A0AB37UAF4_9CYAN</name>